<protein>
    <submittedName>
        <fullName evidence="1">Uncharacterized protein</fullName>
    </submittedName>
</protein>
<name>A0A7C8PCT5_ORBOL</name>
<dbReference type="Proteomes" id="UP000297595">
    <property type="component" value="Unassembled WGS sequence"/>
</dbReference>
<proteinExistence type="predicted"/>
<gene>
    <name evidence="1" type="ORF">EYR41_009994</name>
</gene>
<evidence type="ECO:0000313" key="1">
    <source>
        <dbReference type="EMBL" id="TGJ63908.1"/>
    </source>
</evidence>
<reference evidence="1 2" key="1">
    <citation type="submission" date="2019-03" db="EMBL/GenBank/DDBJ databases">
        <title>Nematode-trapping fungi genome.</title>
        <authorList>
            <person name="Vidal-Diez De Ulzurrun G."/>
        </authorList>
    </citation>
    <scope>NUCLEOTIDE SEQUENCE [LARGE SCALE GENOMIC DNA]</scope>
    <source>
        <strain evidence="1 2">TWF154</strain>
    </source>
</reference>
<dbReference type="EMBL" id="SOZJ01000007">
    <property type="protein sequence ID" value="TGJ63908.1"/>
    <property type="molecule type" value="Genomic_DNA"/>
</dbReference>
<dbReference type="AlphaFoldDB" id="A0A7C8PCT5"/>
<accession>A0A7C8PCT5</accession>
<sequence length="116" mass="13215">MLEVKPKYSPTQPPRKKISWKLSNFLTQEFKESLISLPSKGNIYRLSDHAYRPTLVGQPQSSAARCFSDCSPWLFTKSYGEPLQISSHPFDSRDFVCRQRTLGTDLECLFGWPGGV</sequence>
<evidence type="ECO:0000313" key="2">
    <source>
        <dbReference type="Proteomes" id="UP000297595"/>
    </source>
</evidence>
<organism evidence="1 2">
    <name type="scientific">Orbilia oligospora</name>
    <name type="common">Nematode-trapping fungus</name>
    <name type="synonym">Arthrobotrys oligospora</name>
    <dbReference type="NCBI Taxonomy" id="2813651"/>
    <lineage>
        <taxon>Eukaryota</taxon>
        <taxon>Fungi</taxon>
        <taxon>Dikarya</taxon>
        <taxon>Ascomycota</taxon>
        <taxon>Pezizomycotina</taxon>
        <taxon>Orbiliomycetes</taxon>
        <taxon>Orbiliales</taxon>
        <taxon>Orbiliaceae</taxon>
        <taxon>Orbilia</taxon>
    </lineage>
</organism>
<comment type="caution">
    <text evidence="1">The sequence shown here is derived from an EMBL/GenBank/DDBJ whole genome shotgun (WGS) entry which is preliminary data.</text>
</comment>